<gene>
    <name evidence="1" type="ORF">EVAR_45072_1</name>
</gene>
<dbReference type="Proteomes" id="UP000299102">
    <property type="component" value="Unassembled WGS sequence"/>
</dbReference>
<proteinExistence type="predicted"/>
<reference evidence="1 2" key="1">
    <citation type="journal article" date="2019" name="Commun. Biol.">
        <title>The bagworm genome reveals a unique fibroin gene that provides high tensile strength.</title>
        <authorList>
            <person name="Kono N."/>
            <person name="Nakamura H."/>
            <person name="Ohtoshi R."/>
            <person name="Tomita M."/>
            <person name="Numata K."/>
            <person name="Arakawa K."/>
        </authorList>
    </citation>
    <scope>NUCLEOTIDE SEQUENCE [LARGE SCALE GENOMIC DNA]</scope>
</reference>
<sequence length="77" mass="8876">MSPDKTCPLRFYFLRIANRGNDMPCHMDSGGKKQQLRTRRRDSSEDILHESICPAVPPIPALCARLRIKPLLSFRRP</sequence>
<dbReference type="EMBL" id="BGZK01000977">
    <property type="protein sequence ID" value="GBP67238.1"/>
    <property type="molecule type" value="Genomic_DNA"/>
</dbReference>
<dbReference type="AlphaFoldDB" id="A0A4C1XUM2"/>
<accession>A0A4C1XUM2</accession>
<protein>
    <submittedName>
        <fullName evidence="1">Uncharacterized protein</fullName>
    </submittedName>
</protein>
<name>A0A4C1XUM2_EUMVA</name>
<evidence type="ECO:0000313" key="1">
    <source>
        <dbReference type="EMBL" id="GBP67238.1"/>
    </source>
</evidence>
<evidence type="ECO:0000313" key="2">
    <source>
        <dbReference type="Proteomes" id="UP000299102"/>
    </source>
</evidence>
<organism evidence="1 2">
    <name type="scientific">Eumeta variegata</name>
    <name type="common">Bagworm moth</name>
    <name type="synonym">Eumeta japonica</name>
    <dbReference type="NCBI Taxonomy" id="151549"/>
    <lineage>
        <taxon>Eukaryota</taxon>
        <taxon>Metazoa</taxon>
        <taxon>Ecdysozoa</taxon>
        <taxon>Arthropoda</taxon>
        <taxon>Hexapoda</taxon>
        <taxon>Insecta</taxon>
        <taxon>Pterygota</taxon>
        <taxon>Neoptera</taxon>
        <taxon>Endopterygota</taxon>
        <taxon>Lepidoptera</taxon>
        <taxon>Glossata</taxon>
        <taxon>Ditrysia</taxon>
        <taxon>Tineoidea</taxon>
        <taxon>Psychidae</taxon>
        <taxon>Oiketicinae</taxon>
        <taxon>Eumeta</taxon>
    </lineage>
</organism>
<keyword evidence="2" id="KW-1185">Reference proteome</keyword>
<comment type="caution">
    <text evidence="1">The sequence shown here is derived from an EMBL/GenBank/DDBJ whole genome shotgun (WGS) entry which is preliminary data.</text>
</comment>